<dbReference type="Proteomes" id="UP000004622">
    <property type="component" value="Unassembled WGS sequence"/>
</dbReference>
<evidence type="ECO:0000313" key="2">
    <source>
        <dbReference type="Proteomes" id="UP000004622"/>
    </source>
</evidence>
<dbReference type="OrthoDB" id="8030718at2"/>
<gene>
    <name evidence="1" type="ORF">A33O_18184</name>
</gene>
<comment type="caution">
    <text evidence="1">The sequence shown here is derived from an EMBL/GenBank/DDBJ whole genome shotgun (WGS) entry which is preliminary data.</text>
</comment>
<dbReference type="RefSeq" id="WP_007009914.1">
    <property type="nucleotide sequence ID" value="NZ_AJXZ01000048.1"/>
</dbReference>
<accession>I5BT96</accession>
<dbReference type="AlphaFoldDB" id="I5BT96"/>
<protein>
    <submittedName>
        <fullName evidence="1">Uncharacterized protein</fullName>
    </submittedName>
</protein>
<reference evidence="1 2" key="1">
    <citation type="journal article" date="2012" name="J. Bacteriol.">
        <title>Genome Sequence of Nitratireductor aquibiodomus Strain RA22.</title>
        <authorList>
            <person name="Singh A."/>
            <person name="Jangir P.K."/>
            <person name="Kumari C."/>
            <person name="Sharma R."/>
        </authorList>
    </citation>
    <scope>NUCLEOTIDE SEQUENCE [LARGE SCALE GENOMIC DNA]</scope>
    <source>
        <strain evidence="1 2">RA22</strain>
    </source>
</reference>
<dbReference type="PATRIC" id="fig|1189611.3.peg.3673"/>
<name>I5BT96_9HYPH</name>
<dbReference type="STRING" id="204799.GCA_001696575_00937"/>
<dbReference type="EMBL" id="AJXZ01000048">
    <property type="protein sequence ID" value="EIM72798.1"/>
    <property type="molecule type" value="Genomic_DNA"/>
</dbReference>
<evidence type="ECO:0000313" key="1">
    <source>
        <dbReference type="EMBL" id="EIM72798.1"/>
    </source>
</evidence>
<proteinExistence type="predicted"/>
<sequence>MQSFVGERSRAWPSFRRVIDSRRHALEDDHRTDQRGAPQGLRLRGWRRSSSRLSLGEWARKGDFVELAGHDETIVFMIRARRIRVDANDMQTLVFELDHPPRPAVR</sequence>
<organism evidence="1 2">
    <name type="scientific">Nitratireductor aquibiodomus RA22</name>
    <dbReference type="NCBI Taxonomy" id="1189611"/>
    <lineage>
        <taxon>Bacteria</taxon>
        <taxon>Pseudomonadati</taxon>
        <taxon>Pseudomonadota</taxon>
        <taxon>Alphaproteobacteria</taxon>
        <taxon>Hyphomicrobiales</taxon>
        <taxon>Phyllobacteriaceae</taxon>
        <taxon>Nitratireductor</taxon>
    </lineage>
</organism>